<evidence type="ECO:0000313" key="3">
    <source>
        <dbReference type="Proteomes" id="UP000272428"/>
    </source>
</evidence>
<proteinExistence type="predicted"/>
<dbReference type="EMBL" id="RBXB01000001">
    <property type="protein sequence ID" value="RKT01961.1"/>
    <property type="molecule type" value="Genomic_DNA"/>
</dbReference>
<keyword evidence="3" id="KW-1185">Reference proteome</keyword>
<evidence type="ECO:0000256" key="1">
    <source>
        <dbReference type="SAM" id="Phobius"/>
    </source>
</evidence>
<dbReference type="AlphaFoldDB" id="A0A495SNV3"/>
<reference evidence="2 3" key="1">
    <citation type="submission" date="2018-10" db="EMBL/GenBank/DDBJ databases">
        <title>Genomic Encyclopedia of Archaeal and Bacterial Type Strains, Phase II (KMG-II): from individual species to whole genera.</title>
        <authorList>
            <person name="Goeker M."/>
        </authorList>
    </citation>
    <scope>NUCLEOTIDE SEQUENCE [LARGE SCALE GENOMIC DNA]</scope>
    <source>
        <strain evidence="2 3">DSM 14219</strain>
    </source>
</reference>
<organism evidence="2 3">
    <name type="scientific">Chryseobacterium defluvii</name>
    <dbReference type="NCBI Taxonomy" id="160396"/>
    <lineage>
        <taxon>Bacteria</taxon>
        <taxon>Pseudomonadati</taxon>
        <taxon>Bacteroidota</taxon>
        <taxon>Flavobacteriia</taxon>
        <taxon>Flavobacteriales</taxon>
        <taxon>Weeksellaceae</taxon>
        <taxon>Chryseobacterium group</taxon>
        <taxon>Chryseobacterium</taxon>
    </lineage>
</organism>
<feature type="transmembrane region" description="Helical" evidence="1">
    <location>
        <begin position="12"/>
        <end position="32"/>
    </location>
</feature>
<keyword evidence="1" id="KW-0812">Transmembrane</keyword>
<gene>
    <name evidence="2" type="ORF">BCF58_1191</name>
</gene>
<name>A0A495SNV3_9FLAO</name>
<protein>
    <submittedName>
        <fullName evidence="2">Uncharacterized protein</fullName>
    </submittedName>
</protein>
<dbReference type="OrthoDB" id="1452926at2"/>
<dbReference type="RefSeq" id="WP_121460831.1">
    <property type="nucleotide sequence ID" value="NZ_RBXB01000001.1"/>
</dbReference>
<keyword evidence="1" id="KW-0472">Membrane</keyword>
<dbReference type="Proteomes" id="UP000272428">
    <property type="component" value="Unassembled WGS sequence"/>
</dbReference>
<sequence>MRLSNRSKVPVYNFVNTLLLMILLGGIVAFFLEEYRFDVLEEESYLLVIVPILLVVVYYLSGRQIFEYDSDGEALNFKNSNAIPFLDKALSDEFPKYKLMKYEVVDLYFVKRLYITISSKNNGSTVLKYEISYLTKKEISDLKVSLNKVIKTNKENKVSENINDNRRIFA</sequence>
<comment type="caution">
    <text evidence="2">The sequence shown here is derived from an EMBL/GenBank/DDBJ whole genome shotgun (WGS) entry which is preliminary data.</text>
</comment>
<evidence type="ECO:0000313" key="2">
    <source>
        <dbReference type="EMBL" id="RKT01961.1"/>
    </source>
</evidence>
<accession>A0A495SNV3</accession>
<feature type="transmembrane region" description="Helical" evidence="1">
    <location>
        <begin position="44"/>
        <end position="61"/>
    </location>
</feature>
<keyword evidence="1" id="KW-1133">Transmembrane helix</keyword>